<accession>A0A2H4VE65</accession>
<evidence type="ECO:0000313" key="2">
    <source>
        <dbReference type="Proteomes" id="UP000232806"/>
    </source>
</evidence>
<dbReference type="OrthoDB" id="68355at2157"/>
<reference evidence="1 2" key="1">
    <citation type="submission" date="2016-10" db="EMBL/GenBank/DDBJ databases">
        <title>Comparative genomics between deep and shallow subseafloor isolates.</title>
        <authorList>
            <person name="Ishii S."/>
            <person name="Miller J.R."/>
            <person name="Sutton G."/>
            <person name="Suzuki S."/>
            <person name="Methe B."/>
            <person name="Inagaki F."/>
            <person name="Imachi H."/>
        </authorList>
    </citation>
    <scope>NUCLEOTIDE SEQUENCE [LARGE SCALE GENOMIC DNA]</scope>
    <source>
        <strain evidence="1 2">MO-MB1</strain>
    </source>
</reference>
<protein>
    <submittedName>
        <fullName evidence="1">Uncharacterized protein</fullName>
    </submittedName>
</protein>
<name>A0A2H4VE65_9EURY</name>
<organism evidence="1 2">
    <name type="scientific">Methanobacterium subterraneum</name>
    <dbReference type="NCBI Taxonomy" id="59277"/>
    <lineage>
        <taxon>Archaea</taxon>
        <taxon>Methanobacteriati</taxon>
        <taxon>Methanobacteriota</taxon>
        <taxon>Methanomada group</taxon>
        <taxon>Methanobacteria</taxon>
        <taxon>Methanobacteriales</taxon>
        <taxon>Methanobacteriaceae</taxon>
        <taxon>Methanobacterium</taxon>
    </lineage>
</organism>
<sequence length="71" mass="8293">MSCYLRHMKEVLGAADLHPEDKKERKEVDLAIREVVGMKPEDRCNVVWKEVKVWLQDEDKKNQLTAELKAA</sequence>
<dbReference type="AlphaFoldDB" id="A0A2H4VE65"/>
<dbReference type="EMBL" id="CP017766">
    <property type="protein sequence ID" value="AUB56384.1"/>
    <property type="molecule type" value="Genomic_DNA"/>
</dbReference>
<dbReference type="GeneID" id="35122017"/>
<dbReference type="Proteomes" id="UP000232806">
    <property type="component" value="Chromosome"/>
</dbReference>
<evidence type="ECO:0000313" key="1">
    <source>
        <dbReference type="EMBL" id="AUB56384.1"/>
    </source>
</evidence>
<proteinExistence type="predicted"/>
<dbReference type="RefSeq" id="WP_100906359.1">
    <property type="nucleotide sequence ID" value="NZ_CP017766.1"/>
</dbReference>
<gene>
    <name evidence="1" type="ORF">BK007_10395</name>
</gene>